<dbReference type="InterPro" id="IPR043136">
    <property type="entry name" value="B30.2/SPRY_sf"/>
</dbReference>
<reference evidence="4 5" key="1">
    <citation type="submission" date="2024-10" db="EMBL/GenBank/DDBJ databases">
        <authorList>
            <person name="Kim D."/>
        </authorList>
    </citation>
    <scope>NUCLEOTIDE SEQUENCE [LARGE SCALE GENOMIC DNA]</scope>
    <source>
        <strain evidence="4">Taebaek</strain>
    </source>
</reference>
<dbReference type="Gene3D" id="2.60.120.920">
    <property type="match status" value="1"/>
</dbReference>
<keyword evidence="5" id="KW-1185">Reference proteome</keyword>
<evidence type="ECO:0000313" key="5">
    <source>
        <dbReference type="Proteomes" id="UP001620645"/>
    </source>
</evidence>
<organism evidence="4 5">
    <name type="scientific">Heterodera schachtii</name>
    <name type="common">Sugarbeet cyst nematode worm</name>
    <name type="synonym">Tylenchus schachtii</name>
    <dbReference type="NCBI Taxonomy" id="97005"/>
    <lineage>
        <taxon>Eukaryota</taxon>
        <taxon>Metazoa</taxon>
        <taxon>Ecdysozoa</taxon>
        <taxon>Nematoda</taxon>
        <taxon>Chromadorea</taxon>
        <taxon>Rhabditida</taxon>
        <taxon>Tylenchina</taxon>
        <taxon>Tylenchomorpha</taxon>
        <taxon>Tylenchoidea</taxon>
        <taxon>Heteroderidae</taxon>
        <taxon>Heteroderinae</taxon>
        <taxon>Heterodera</taxon>
    </lineage>
</organism>
<feature type="domain" description="SPRY" evidence="3">
    <location>
        <begin position="219"/>
        <end position="276"/>
    </location>
</feature>
<dbReference type="EMBL" id="JBICCN010000168">
    <property type="protein sequence ID" value="KAL3088102.1"/>
    <property type="molecule type" value="Genomic_DNA"/>
</dbReference>
<evidence type="ECO:0000313" key="4">
    <source>
        <dbReference type="EMBL" id="KAL3088102.1"/>
    </source>
</evidence>
<dbReference type="Pfam" id="PF00622">
    <property type="entry name" value="SPRY"/>
    <property type="match status" value="1"/>
</dbReference>
<feature type="coiled-coil region" evidence="1">
    <location>
        <begin position="46"/>
        <end position="87"/>
    </location>
</feature>
<protein>
    <recommendedName>
        <fullName evidence="3">SPRY domain-containing protein</fullName>
    </recommendedName>
</protein>
<evidence type="ECO:0000256" key="2">
    <source>
        <dbReference type="SAM" id="SignalP"/>
    </source>
</evidence>
<name>A0ABD2JC49_HETSC</name>
<comment type="caution">
    <text evidence="4">The sequence shown here is derived from an EMBL/GenBank/DDBJ whole genome shotgun (WGS) entry which is preliminary data.</text>
</comment>
<accession>A0ABD2JC49</accession>
<evidence type="ECO:0000259" key="3">
    <source>
        <dbReference type="Pfam" id="PF00622"/>
    </source>
</evidence>
<feature type="signal peptide" evidence="2">
    <location>
        <begin position="1"/>
        <end position="16"/>
    </location>
</feature>
<dbReference type="AlphaFoldDB" id="A0ABD2JC49"/>
<keyword evidence="2" id="KW-0732">Signal</keyword>
<feature type="chain" id="PRO_5044860857" description="SPRY domain-containing protein" evidence="2">
    <location>
        <begin position="17"/>
        <end position="279"/>
    </location>
</feature>
<sequence length="279" mass="31925">MKLSFVLLLLFGGIYGLIIRDLNENEFVSRDSTNLDNSDGTKNAAMSDLLAKLNKLEEKITQMAKENELLNRRLNQSENEQHQLKQAISLQNMSISLLKPIFDFFSHSGFSLNIVGDEMNHHLQEIRLKIGQLEQHPSTAGYNSTQKHPNLPKNRWILNTDFFILKPNYLKAVYRAKTNAHRYLYAKFVLFPHLSLAYYETKIIRKHNRNITTISIGIWTKSDDTFYKYSDNGFIFGHNANGFGGYPSFDEGDTIGCGANLTSMEIIYTKNGEQLDTSN</sequence>
<dbReference type="InterPro" id="IPR003877">
    <property type="entry name" value="SPRY_dom"/>
</dbReference>
<evidence type="ECO:0000256" key="1">
    <source>
        <dbReference type="SAM" id="Coils"/>
    </source>
</evidence>
<gene>
    <name evidence="4" type="ORF">niasHS_009388</name>
</gene>
<proteinExistence type="predicted"/>
<dbReference type="Proteomes" id="UP001620645">
    <property type="component" value="Unassembled WGS sequence"/>
</dbReference>
<keyword evidence="1" id="KW-0175">Coiled coil</keyword>